<reference evidence="1 2" key="1">
    <citation type="journal article" date="2016" name="Front. Microbiol.">
        <title>Single-Cell (Meta-)Genomics of a Dimorphic Candidatus Thiomargarita nelsonii Reveals Genomic Plasticity.</title>
        <authorList>
            <person name="Flood B.E."/>
            <person name="Fliss P."/>
            <person name="Jones D.S."/>
            <person name="Dick G.J."/>
            <person name="Jain S."/>
            <person name="Kaster A.K."/>
            <person name="Winkel M."/>
            <person name="Mussmann M."/>
            <person name="Bailey J."/>
        </authorList>
    </citation>
    <scope>NUCLEOTIDE SEQUENCE [LARGE SCALE GENOMIC DNA]</scope>
    <source>
        <strain evidence="1">Hydrate Ridge</strain>
    </source>
</reference>
<gene>
    <name evidence="1" type="ORF">PN36_23065</name>
</gene>
<dbReference type="Proteomes" id="UP000030428">
    <property type="component" value="Unassembled WGS sequence"/>
</dbReference>
<proteinExistence type="predicted"/>
<name>A0A4E0RFX9_9GAMM</name>
<evidence type="ECO:0000313" key="2">
    <source>
        <dbReference type="Proteomes" id="UP000030428"/>
    </source>
</evidence>
<protein>
    <submittedName>
        <fullName evidence="1">Uncharacterized protein</fullName>
    </submittedName>
</protein>
<keyword evidence="2" id="KW-1185">Reference proteome</keyword>
<dbReference type="EMBL" id="JSZA02000111">
    <property type="protein sequence ID" value="TGO02556.1"/>
    <property type="molecule type" value="Genomic_DNA"/>
</dbReference>
<comment type="caution">
    <text evidence="1">The sequence shown here is derived from an EMBL/GenBank/DDBJ whole genome shotgun (WGS) entry which is preliminary data.</text>
</comment>
<evidence type="ECO:0000313" key="1">
    <source>
        <dbReference type="EMBL" id="TGO02556.1"/>
    </source>
</evidence>
<dbReference type="AlphaFoldDB" id="A0A4E0RFX9"/>
<sequence length="145" mass="16603">MALTTKQGQTKLIEVIGQRVNIDEVFSSPDLVEQLVKKSGGAVRDLMHLVRIACEGGDRITQDDVKQAMLTLVREFDRLVREEDIDILLQVSQQKQVLADEKNARLLQLRLILEYQNGERWADLHPAVELTKLTKIKKQLKQFAK</sequence>
<accession>A0A4E0RFX9</accession>
<organism evidence="1 2">
    <name type="scientific">Candidatus Thiomargarita nelsonii</name>
    <dbReference type="NCBI Taxonomy" id="1003181"/>
    <lineage>
        <taxon>Bacteria</taxon>
        <taxon>Pseudomonadati</taxon>
        <taxon>Pseudomonadota</taxon>
        <taxon>Gammaproteobacteria</taxon>
        <taxon>Thiotrichales</taxon>
        <taxon>Thiotrichaceae</taxon>
        <taxon>Thiomargarita</taxon>
    </lineage>
</organism>